<organism evidence="2 3">
    <name type="scientific">Arthrobacter deserti</name>
    <dbReference type="NCBI Taxonomy" id="1742687"/>
    <lineage>
        <taxon>Bacteria</taxon>
        <taxon>Bacillati</taxon>
        <taxon>Actinomycetota</taxon>
        <taxon>Actinomycetes</taxon>
        <taxon>Micrococcales</taxon>
        <taxon>Micrococcaceae</taxon>
        <taxon>Arthrobacter</taxon>
    </lineage>
</organism>
<sequence>RRALIEAQAAGTACGTLVRLFQAGSRTAKDVAARTELGGTGRSIVSVAIEQATGSSGHTDLSAASAVVLGTGAYAGCTIAALKVRQCSNISVFSRSGRAQEFAAARGVGAVTLADLPAAIRSADVVVGCSGAGLRIDAAALEEFKAG</sequence>
<evidence type="ECO:0000259" key="1">
    <source>
        <dbReference type="Pfam" id="PF01488"/>
    </source>
</evidence>
<dbReference type="Proteomes" id="UP000523795">
    <property type="component" value="Unassembled WGS sequence"/>
</dbReference>
<protein>
    <submittedName>
        <fullName evidence="2">Glutamyl-tRNA reductase</fullName>
    </submittedName>
</protein>
<evidence type="ECO:0000313" key="2">
    <source>
        <dbReference type="EMBL" id="NKX52461.1"/>
    </source>
</evidence>
<dbReference type="EMBL" id="JAAZSR010000546">
    <property type="protein sequence ID" value="NKX52461.1"/>
    <property type="molecule type" value="Genomic_DNA"/>
</dbReference>
<gene>
    <name evidence="2" type="ORF">HER39_18155</name>
</gene>
<feature type="non-terminal residue" evidence="2">
    <location>
        <position position="147"/>
    </location>
</feature>
<dbReference type="PANTHER" id="PTHR43013">
    <property type="entry name" value="GLUTAMYL-TRNA REDUCTASE"/>
    <property type="match status" value="1"/>
</dbReference>
<name>A0ABX1JUQ3_9MICC</name>
<comment type="caution">
    <text evidence="2">The sequence shown here is derived from an EMBL/GenBank/DDBJ whole genome shotgun (WGS) entry which is preliminary data.</text>
</comment>
<proteinExistence type="predicted"/>
<feature type="domain" description="Quinate/shikimate 5-dehydrogenase/glutamyl-tRNA reductase" evidence="1">
    <location>
        <begin position="59"/>
        <end position="134"/>
    </location>
</feature>
<reference evidence="2 3" key="1">
    <citation type="submission" date="2020-04" db="EMBL/GenBank/DDBJ databases">
        <authorList>
            <person name="Liu S."/>
        </authorList>
    </citation>
    <scope>NUCLEOTIDE SEQUENCE [LARGE SCALE GENOMIC DNA]</scope>
    <source>
        <strain evidence="2 3">CGMCC 1.15091</strain>
    </source>
</reference>
<dbReference type="PANTHER" id="PTHR43013:SF1">
    <property type="entry name" value="GLUTAMYL-TRNA REDUCTASE"/>
    <property type="match status" value="1"/>
</dbReference>
<evidence type="ECO:0000313" key="3">
    <source>
        <dbReference type="Proteomes" id="UP000523795"/>
    </source>
</evidence>
<accession>A0ABX1JUQ3</accession>
<feature type="non-terminal residue" evidence="2">
    <location>
        <position position="1"/>
    </location>
</feature>
<keyword evidence="3" id="KW-1185">Reference proteome</keyword>
<dbReference type="Gene3D" id="3.40.50.720">
    <property type="entry name" value="NAD(P)-binding Rossmann-like Domain"/>
    <property type="match status" value="1"/>
</dbReference>
<dbReference type="InterPro" id="IPR036291">
    <property type="entry name" value="NAD(P)-bd_dom_sf"/>
</dbReference>
<dbReference type="InterPro" id="IPR006151">
    <property type="entry name" value="Shikm_DH/Glu-tRNA_Rdtase"/>
</dbReference>
<dbReference type="Pfam" id="PF01488">
    <property type="entry name" value="Shikimate_DH"/>
    <property type="match status" value="1"/>
</dbReference>
<dbReference type="SUPFAM" id="SSF51735">
    <property type="entry name" value="NAD(P)-binding Rossmann-fold domains"/>
    <property type="match status" value="1"/>
</dbReference>